<dbReference type="Proteomes" id="UP001200271">
    <property type="component" value="Unassembled WGS sequence"/>
</dbReference>
<dbReference type="RefSeq" id="WP_233241303.1">
    <property type="nucleotide sequence ID" value="NZ_JANHNH010000216.1"/>
</dbReference>
<evidence type="ECO:0000313" key="1">
    <source>
        <dbReference type="EMBL" id="MCE3364303.1"/>
    </source>
</evidence>
<sequence>VKGDGYVLALNVEALQDDDFVFDNK</sequence>
<comment type="caution">
    <text evidence="1">The sequence shown here is derived from an EMBL/GenBank/DDBJ whole genome shotgun (WGS) entry which is preliminary data.</text>
</comment>
<reference evidence="1" key="2">
    <citation type="submission" date="2023-08" db="EMBL/GenBank/DDBJ databases">
        <authorList>
            <person name="Zhao H."/>
            <person name="Wang X."/>
        </authorList>
    </citation>
    <scope>NUCLEOTIDE SEQUENCE</scope>
    <source>
        <strain evidence="1">NC-4</strain>
    </source>
</reference>
<dbReference type="EMBL" id="JAIUEN010000722">
    <property type="protein sequence ID" value="MCE3364303.1"/>
    <property type="molecule type" value="Genomic_DNA"/>
</dbReference>
<feature type="non-terminal residue" evidence="1">
    <location>
        <position position="1"/>
    </location>
</feature>
<proteinExistence type="predicted"/>
<accession>A0AAW4YDE4</accession>
<dbReference type="AlphaFoldDB" id="A0AAW4YDE4"/>
<gene>
    <name evidence="1" type="ORF">LB359_18970</name>
</gene>
<organism evidence="1 2">
    <name type="scientific">Staphylococcus aureus</name>
    <dbReference type="NCBI Taxonomy" id="1280"/>
    <lineage>
        <taxon>Bacteria</taxon>
        <taxon>Bacillati</taxon>
        <taxon>Bacillota</taxon>
        <taxon>Bacilli</taxon>
        <taxon>Bacillales</taxon>
        <taxon>Staphylococcaceae</taxon>
        <taxon>Staphylococcus</taxon>
    </lineage>
</organism>
<reference evidence="1" key="1">
    <citation type="journal article" date="2021" name="Front Med (Lausanne)">
        <title>The Prevalence and Determinants of Fusidic Acid Resistance Among Methicillin-Resistant Staphylococcus aureus Clinical Isolates in China.</title>
        <authorList>
            <person name="Zhao H."/>
            <person name="Wang X."/>
            <person name="Wang B."/>
            <person name="Xu Y."/>
            <person name="Rao L."/>
            <person name="Wan B."/>
            <person name="Guo Y."/>
            <person name="Wu X."/>
            <person name="Yu J."/>
            <person name="Chen L."/>
            <person name="Li M."/>
            <person name="Yu F."/>
        </authorList>
    </citation>
    <scope>NUCLEOTIDE SEQUENCE</scope>
    <source>
        <strain evidence="1">NC-4</strain>
    </source>
</reference>
<protein>
    <submittedName>
        <fullName evidence="1">Uncharacterized protein</fullName>
    </submittedName>
</protein>
<name>A0AAW4YDE4_STAAU</name>
<evidence type="ECO:0000313" key="2">
    <source>
        <dbReference type="Proteomes" id="UP001200271"/>
    </source>
</evidence>